<organism evidence="4 5">
    <name type="scientific">Acropora cervicornis</name>
    <name type="common">Staghorn coral</name>
    <dbReference type="NCBI Taxonomy" id="6130"/>
    <lineage>
        <taxon>Eukaryota</taxon>
        <taxon>Metazoa</taxon>
        <taxon>Cnidaria</taxon>
        <taxon>Anthozoa</taxon>
        <taxon>Hexacorallia</taxon>
        <taxon>Scleractinia</taxon>
        <taxon>Astrocoeniina</taxon>
        <taxon>Acroporidae</taxon>
        <taxon>Acropora</taxon>
    </lineage>
</organism>
<dbReference type="PANTHER" id="PTHR10039:SF15">
    <property type="entry name" value="NACHT DOMAIN-CONTAINING PROTEIN"/>
    <property type="match status" value="1"/>
</dbReference>
<dbReference type="InterPro" id="IPR015943">
    <property type="entry name" value="WD40/YVTN_repeat-like_dom_sf"/>
</dbReference>
<dbReference type="Pfam" id="PF24883">
    <property type="entry name" value="NPHP3_N"/>
    <property type="match status" value="1"/>
</dbReference>
<feature type="repeat" description="WD" evidence="2">
    <location>
        <begin position="874"/>
        <end position="908"/>
    </location>
</feature>
<keyword evidence="5" id="KW-1185">Reference proteome</keyword>
<sequence length="1331" mass="150196">MAHILDITEDTQNGLRLNILLVNRCTQRLRLVFDSKVPPNTLMSFLNTNKRAIKELANRHIINKSQTDKLFPPVGDATSKNFDVSLLYKLLRNFCGLPDPIAGWGNKPPATDRSVAGAIETIHWYRNKYSHPLTMEVDGLSFESAWQEISEAMKILGEDAALIDNVKEASFPSNNCIERLAKFDFTSEVNYYTSRHHRGTREWVFQQVSEWFLDRGSDSRVLLIIGNAGMGKSVIAAQICERMKDQGLLGGLHFCQYNNQRRRKPELILHSLAKHLCASLPGFKDILTGQLASVSEKELASMTVEDLFTHLLQETTNMLNDPGENMLLVVDALDECEHNGRNILLDVIVSEFHKLPSWIKFLVTGRPENEMAVKLSHLKPLVLDARDKNNQQDIELFFRDGLQGILPDSCMAENVTRLVQKVDGLMLYAHYCIQYIEDKRDSLKPENVSEIFPLGIASVYEDYFDRLQKNLGIEDGPFSDFLASLAAARSPLPVTIASKLLGLCLDGEGDSSKQIQKTAGCISSLLPIRNDCIDVFHKSIIDWLSCPQLYRRHRFSVDVDRGEELLSHACQKIFHSIEDRHDVLPKFSPEEQYALQHGIYHTIAFANVLGSQNNSNLFRYVCSLKLLHAKLQSKVCDVFLVIKELQSVRSILKLPEDDSLELEDCITCLRRHPYVIMENPKRLFQFLINEADTVAMSLEAWSVVLQQTQKDELPLLLEVVNRAQSKDPVIAKFRCKGNVNCCDVLNNERQSLLLCGCKGGFVHMFSLETGMELWCCQGNDLEVWPEEERCDYCLFVPQHQAVIHGRFDIALSFGGEAIQLFPDNKHTFIDASASQDRKKLVTREKNLTADLLVWELETGKLLARLHEPQATVSVTCCTISPCGQFVVSGSLDHGVAVWDTATSDLKCQHHVFRDESPYYVDYLSGFEENSKFVVLNSSKNQFLTICELGEGPSETKRAIELKLGSTHKSLGVSRDGAHLYLCGYSKLASSCSFPFNVRTVPISCVTRWEYARDVDSERVLLRDYETVYMCHSLESTSSEIVMDGGVQAISFSGDGGRIYVLSKNGMNVYEASSGRFLTGNTAINNANAFAMSPNGTAILTQRKDNYEIYNSTLEHQRTSERPGRNQTFFRYIDDDRVLFVSKQGKVEVWNLSGGNFTFESACRSLRTECCDTFSFKKNGETYFRLLCCDRRGVLELRHSFNRLRYTNTVPKSEITTCCKFSPHGASVTTGHINGTLRIWDGHKLELKGTLNGGDVPVKDCAYLIQDLGDIIVSLHKSGVLKVWDAFRRRQYELGFMNFDGKVCALETSPVNPQVCVALENKTVILNVHLRI</sequence>
<dbReference type="PANTHER" id="PTHR10039">
    <property type="entry name" value="AMELOGENIN"/>
    <property type="match status" value="1"/>
</dbReference>
<evidence type="ECO:0000256" key="2">
    <source>
        <dbReference type="PROSITE-ProRule" id="PRU00221"/>
    </source>
</evidence>
<dbReference type="InterPro" id="IPR027417">
    <property type="entry name" value="P-loop_NTPase"/>
</dbReference>
<dbReference type="InterPro" id="IPR041249">
    <property type="entry name" value="HEPN_DZIP3"/>
</dbReference>
<dbReference type="SUPFAM" id="SSF52540">
    <property type="entry name" value="P-loop containing nucleoside triphosphate hydrolases"/>
    <property type="match status" value="1"/>
</dbReference>
<dbReference type="SUPFAM" id="SSF50998">
    <property type="entry name" value="Quinoprotein alcohol dehydrogenase-like"/>
    <property type="match status" value="1"/>
</dbReference>
<evidence type="ECO:0000256" key="1">
    <source>
        <dbReference type="ARBA" id="ARBA00022737"/>
    </source>
</evidence>
<name>A0AAD9R119_ACRCE</name>
<dbReference type="Proteomes" id="UP001249851">
    <property type="component" value="Unassembled WGS sequence"/>
</dbReference>
<dbReference type="PROSITE" id="PS50082">
    <property type="entry name" value="WD_REPEATS_2"/>
    <property type="match status" value="1"/>
</dbReference>
<evidence type="ECO:0000313" key="5">
    <source>
        <dbReference type="Proteomes" id="UP001249851"/>
    </source>
</evidence>
<dbReference type="PROSITE" id="PS50837">
    <property type="entry name" value="NACHT"/>
    <property type="match status" value="1"/>
</dbReference>
<dbReference type="Gene3D" id="2.130.10.10">
    <property type="entry name" value="YVTN repeat-like/Quinoprotein amine dehydrogenase"/>
    <property type="match status" value="3"/>
</dbReference>
<keyword evidence="2" id="KW-0853">WD repeat</keyword>
<protein>
    <submittedName>
        <fullName evidence="4">Vegetative incompatibility protein HET-E-1</fullName>
    </submittedName>
</protein>
<gene>
    <name evidence="4" type="ORF">P5673_004503</name>
</gene>
<reference evidence="4" key="2">
    <citation type="journal article" date="2023" name="Science">
        <title>Genomic signatures of disease resistance in endangered staghorn corals.</title>
        <authorList>
            <person name="Vollmer S.V."/>
            <person name="Selwyn J.D."/>
            <person name="Despard B.A."/>
            <person name="Roesel C.L."/>
        </authorList>
    </citation>
    <scope>NUCLEOTIDE SEQUENCE</scope>
    <source>
        <strain evidence="4">K2</strain>
    </source>
</reference>
<dbReference type="Pfam" id="PF00400">
    <property type="entry name" value="WD40"/>
    <property type="match status" value="2"/>
</dbReference>
<dbReference type="Pfam" id="PF18738">
    <property type="entry name" value="HEPN_DZIP3"/>
    <property type="match status" value="1"/>
</dbReference>
<dbReference type="Gene3D" id="3.40.50.300">
    <property type="entry name" value="P-loop containing nucleotide triphosphate hydrolases"/>
    <property type="match status" value="1"/>
</dbReference>
<dbReference type="InterPro" id="IPR001680">
    <property type="entry name" value="WD40_rpt"/>
</dbReference>
<dbReference type="InterPro" id="IPR007111">
    <property type="entry name" value="NACHT_NTPase"/>
</dbReference>
<comment type="caution">
    <text evidence="4">The sequence shown here is derived from an EMBL/GenBank/DDBJ whole genome shotgun (WGS) entry which is preliminary data.</text>
</comment>
<keyword evidence="1" id="KW-0677">Repeat</keyword>
<feature type="domain" description="NACHT" evidence="3">
    <location>
        <begin position="220"/>
        <end position="367"/>
    </location>
</feature>
<dbReference type="InterPro" id="IPR011047">
    <property type="entry name" value="Quinoprotein_ADH-like_sf"/>
</dbReference>
<accession>A0AAD9R119</accession>
<evidence type="ECO:0000259" key="3">
    <source>
        <dbReference type="PROSITE" id="PS50837"/>
    </source>
</evidence>
<dbReference type="InterPro" id="IPR056884">
    <property type="entry name" value="NPHP3-like_N"/>
</dbReference>
<evidence type="ECO:0000313" key="4">
    <source>
        <dbReference type="EMBL" id="KAK2570805.1"/>
    </source>
</evidence>
<dbReference type="SMART" id="SM00320">
    <property type="entry name" value="WD40"/>
    <property type="match status" value="5"/>
</dbReference>
<proteinExistence type="predicted"/>
<reference evidence="4" key="1">
    <citation type="journal article" date="2023" name="G3 (Bethesda)">
        <title>Whole genome assembly and annotation of the endangered Caribbean coral Acropora cervicornis.</title>
        <authorList>
            <person name="Selwyn J.D."/>
            <person name="Vollmer S.V."/>
        </authorList>
    </citation>
    <scope>NUCLEOTIDE SEQUENCE</scope>
    <source>
        <strain evidence="4">K2</strain>
    </source>
</reference>
<dbReference type="EMBL" id="JARQWQ010000007">
    <property type="protein sequence ID" value="KAK2570805.1"/>
    <property type="molecule type" value="Genomic_DNA"/>
</dbReference>